<evidence type="ECO:0000256" key="1">
    <source>
        <dbReference type="ARBA" id="ARBA00004651"/>
    </source>
</evidence>
<gene>
    <name evidence="12" type="ORF">FAZ21_17900</name>
</gene>
<dbReference type="InterPro" id="IPR033480">
    <property type="entry name" value="sCache_2"/>
</dbReference>
<dbReference type="InterPro" id="IPR003660">
    <property type="entry name" value="HAMP_dom"/>
</dbReference>
<dbReference type="PROSITE" id="PS50885">
    <property type="entry name" value="HAMP"/>
    <property type="match status" value="1"/>
</dbReference>
<feature type="domain" description="Methyl-accepting transducer" evidence="10">
    <location>
        <begin position="288"/>
        <end position="524"/>
    </location>
</feature>
<dbReference type="CDD" id="cd11386">
    <property type="entry name" value="MCP_signal"/>
    <property type="match status" value="1"/>
</dbReference>
<dbReference type="Gene3D" id="1.10.287.950">
    <property type="entry name" value="Methyl-accepting chemotaxis protein"/>
    <property type="match status" value="1"/>
</dbReference>
<dbReference type="SUPFAM" id="SSF58104">
    <property type="entry name" value="Methyl-accepting chemotaxis protein (MCP) signaling domain"/>
    <property type="match status" value="1"/>
</dbReference>
<evidence type="ECO:0000259" key="10">
    <source>
        <dbReference type="PROSITE" id="PS50111"/>
    </source>
</evidence>
<dbReference type="GO" id="GO:0004888">
    <property type="term" value="F:transmembrane signaling receptor activity"/>
    <property type="evidence" value="ECO:0007669"/>
    <property type="project" value="InterPro"/>
</dbReference>
<dbReference type="Proteomes" id="UP000310016">
    <property type="component" value="Unassembled WGS sequence"/>
</dbReference>
<dbReference type="EMBL" id="SUMF01000035">
    <property type="protein sequence ID" value="TJZ65819.1"/>
    <property type="molecule type" value="Genomic_DNA"/>
</dbReference>
<feature type="domain" description="HAMP" evidence="11">
    <location>
        <begin position="230"/>
        <end position="283"/>
    </location>
</feature>
<dbReference type="PRINTS" id="PR00260">
    <property type="entry name" value="CHEMTRNSDUCR"/>
</dbReference>
<dbReference type="SMART" id="SM01049">
    <property type="entry name" value="Cache_2"/>
    <property type="match status" value="1"/>
</dbReference>
<dbReference type="Gene3D" id="3.30.450.20">
    <property type="entry name" value="PAS domain"/>
    <property type="match status" value="1"/>
</dbReference>
<evidence type="ECO:0000259" key="11">
    <source>
        <dbReference type="PROSITE" id="PS50885"/>
    </source>
</evidence>
<dbReference type="GO" id="GO:0005886">
    <property type="term" value="C:plasma membrane"/>
    <property type="evidence" value="ECO:0007669"/>
    <property type="project" value="UniProtKB-SubCell"/>
</dbReference>
<dbReference type="InterPro" id="IPR004090">
    <property type="entry name" value="Chemotax_Me-accpt_rcpt"/>
</dbReference>
<dbReference type="GO" id="GO:0007165">
    <property type="term" value="P:signal transduction"/>
    <property type="evidence" value="ECO:0007669"/>
    <property type="project" value="UniProtKB-KW"/>
</dbReference>
<dbReference type="SMART" id="SM00283">
    <property type="entry name" value="MA"/>
    <property type="match status" value="1"/>
</dbReference>
<feature type="transmembrane region" description="Helical" evidence="9">
    <location>
        <begin position="30"/>
        <end position="51"/>
    </location>
</feature>
<dbReference type="GO" id="GO:0006935">
    <property type="term" value="P:chemotaxis"/>
    <property type="evidence" value="ECO:0007669"/>
    <property type="project" value="InterPro"/>
</dbReference>
<dbReference type="CDD" id="cd06225">
    <property type="entry name" value="HAMP"/>
    <property type="match status" value="1"/>
</dbReference>
<keyword evidence="3 9" id="KW-0812">Transmembrane</keyword>
<comment type="similarity">
    <text evidence="7">Belongs to the methyl-accepting chemotaxis (MCP) protein family.</text>
</comment>
<dbReference type="InterPro" id="IPR004089">
    <property type="entry name" value="MCPsignal_dom"/>
</dbReference>
<evidence type="ECO:0000313" key="13">
    <source>
        <dbReference type="Proteomes" id="UP000310016"/>
    </source>
</evidence>
<dbReference type="OrthoDB" id="8555762at2"/>
<reference evidence="12 13" key="1">
    <citation type="submission" date="2019-04" db="EMBL/GenBank/DDBJ databases">
        <title>Chitiniphilus eburnea sp. nov., a novel chitinolytic bacterium isolated from aquaculture sludge.</title>
        <authorList>
            <person name="Sheng M."/>
        </authorList>
    </citation>
    <scope>NUCLEOTIDE SEQUENCE [LARGE SCALE GENOMIC DNA]</scope>
    <source>
        <strain evidence="12 13">HX-2-15</strain>
    </source>
</reference>
<dbReference type="PROSITE" id="PS50111">
    <property type="entry name" value="CHEMOTAXIS_TRANSDUC_2"/>
    <property type="match status" value="1"/>
</dbReference>
<keyword evidence="2" id="KW-1003">Cell membrane</keyword>
<evidence type="ECO:0000256" key="2">
    <source>
        <dbReference type="ARBA" id="ARBA00022475"/>
    </source>
</evidence>
<evidence type="ECO:0000256" key="7">
    <source>
        <dbReference type="ARBA" id="ARBA00029447"/>
    </source>
</evidence>
<keyword evidence="6 8" id="KW-0807">Transducer</keyword>
<evidence type="ECO:0000256" key="3">
    <source>
        <dbReference type="ARBA" id="ARBA00022692"/>
    </source>
</evidence>
<comment type="caution">
    <text evidence="12">The sequence shown here is derived from an EMBL/GenBank/DDBJ whole genome shotgun (WGS) entry which is preliminary data.</text>
</comment>
<dbReference type="AlphaFoldDB" id="A0A4U0PDX0"/>
<sequence>MRLARSAAHVLFRTIRAGSSMIHFTIRRKLWLLIACSLVMLIVQAIYALLVQHHAVLDARRQQTYSAVELAHSVVSHYGQLAVSGQLGLAEAQEAAKQALGSMRFEGDNYFSTYDLQYRMVKHPVNPDLNNKDLSELKDERGTRIVVEQVEAARRGQGEFVDYYWPRSKDGPLALKVATAKLYAPWGWVVAAGSFVDDLEADFREQAMILGGGVALSMLLLGGASVLIARSVVRPIGELRNQMTQIALTGDLSQPIQISDHGELGEMATAFASLMTRLRQVIRDVSVNASAVAAAAVHMAESVHRISQSTSTQKESAQSSAGAVAQISGSLDQVALSVEQAVGRADDVRRLTRDGHQVVQQAVSEMNAILLSVERSTESVTALGDASGRISAIVATIRDIADQTNLLALNAAIEAARAGETGRGFAVVADEVRKLAERTSQSTTEIAGMIDDIQRGAGSAVTQIRGVSEQARQGASLAGNADTSVANIDDCSSVMAQRIGEIADLMNEQRSASHQVAGHLAQISTLAEQTSEAIAELDAASRQLADMAATLQHAVAAFRV</sequence>
<accession>A0A4U0PDX0</accession>
<evidence type="ECO:0000256" key="8">
    <source>
        <dbReference type="PROSITE-ProRule" id="PRU00284"/>
    </source>
</evidence>
<dbReference type="Pfam" id="PF17200">
    <property type="entry name" value="sCache_2"/>
    <property type="match status" value="1"/>
</dbReference>
<dbReference type="FunFam" id="1.10.287.950:FF:000001">
    <property type="entry name" value="Methyl-accepting chemotaxis sensory transducer"/>
    <property type="match status" value="1"/>
</dbReference>
<evidence type="ECO:0000313" key="12">
    <source>
        <dbReference type="EMBL" id="TJZ65819.1"/>
    </source>
</evidence>
<dbReference type="PANTHER" id="PTHR32089">
    <property type="entry name" value="METHYL-ACCEPTING CHEMOTAXIS PROTEIN MCPB"/>
    <property type="match status" value="1"/>
</dbReference>
<comment type="subcellular location">
    <subcellularLocation>
        <location evidence="1">Cell membrane</location>
        <topology evidence="1">Multi-pass membrane protein</topology>
    </subcellularLocation>
</comment>
<proteinExistence type="inferred from homology"/>
<evidence type="ECO:0000256" key="9">
    <source>
        <dbReference type="SAM" id="Phobius"/>
    </source>
</evidence>
<protein>
    <submittedName>
        <fullName evidence="12">Methyl-accepting chemotaxis protein</fullName>
    </submittedName>
</protein>
<dbReference type="Pfam" id="PF00015">
    <property type="entry name" value="MCPsignal"/>
    <property type="match status" value="1"/>
</dbReference>
<evidence type="ECO:0000256" key="4">
    <source>
        <dbReference type="ARBA" id="ARBA00022989"/>
    </source>
</evidence>
<organism evidence="12 13">
    <name type="scientific">Chitiniphilus eburneus</name>
    <dbReference type="NCBI Taxonomy" id="2571148"/>
    <lineage>
        <taxon>Bacteria</taxon>
        <taxon>Pseudomonadati</taxon>
        <taxon>Pseudomonadota</taxon>
        <taxon>Betaproteobacteria</taxon>
        <taxon>Neisseriales</taxon>
        <taxon>Chitinibacteraceae</taxon>
        <taxon>Chitiniphilus</taxon>
    </lineage>
</organism>
<keyword evidence="4 9" id="KW-1133">Transmembrane helix</keyword>
<name>A0A4U0PDX0_9NEIS</name>
<keyword evidence="5 9" id="KW-0472">Membrane</keyword>
<dbReference type="SMART" id="SM00304">
    <property type="entry name" value="HAMP"/>
    <property type="match status" value="2"/>
</dbReference>
<keyword evidence="13" id="KW-1185">Reference proteome</keyword>
<evidence type="ECO:0000256" key="5">
    <source>
        <dbReference type="ARBA" id="ARBA00023136"/>
    </source>
</evidence>
<dbReference type="Pfam" id="PF00672">
    <property type="entry name" value="HAMP"/>
    <property type="match status" value="1"/>
</dbReference>
<dbReference type="PANTHER" id="PTHR32089:SF119">
    <property type="entry name" value="METHYL-ACCEPTING CHEMOTAXIS PROTEIN CTPL"/>
    <property type="match status" value="1"/>
</dbReference>
<evidence type="ECO:0000256" key="6">
    <source>
        <dbReference type="ARBA" id="ARBA00023224"/>
    </source>
</evidence>